<dbReference type="SMART" id="SM00230">
    <property type="entry name" value="CysPc"/>
    <property type="match status" value="1"/>
</dbReference>
<reference evidence="10" key="1">
    <citation type="submission" date="2021-11" db="EMBL/GenBank/DDBJ databases">
        <authorList>
            <consortium name="Genoscope - CEA"/>
            <person name="William W."/>
        </authorList>
    </citation>
    <scope>NUCLEOTIDE SEQUENCE</scope>
</reference>
<dbReference type="InterPro" id="IPR001300">
    <property type="entry name" value="Peptidase_C2_calpain_cat"/>
</dbReference>
<dbReference type="Pfam" id="PF00648">
    <property type="entry name" value="Peptidase_C2"/>
    <property type="match status" value="1"/>
</dbReference>
<evidence type="ECO:0000256" key="1">
    <source>
        <dbReference type="ARBA" id="ARBA00007623"/>
    </source>
</evidence>
<keyword evidence="4 6" id="KW-0788">Thiol protease</keyword>
<feature type="active site" evidence="5 6">
    <location>
        <position position="898"/>
    </location>
</feature>
<evidence type="ECO:0000259" key="9">
    <source>
        <dbReference type="PROSITE" id="PS50203"/>
    </source>
</evidence>
<dbReference type="InterPro" id="IPR022684">
    <property type="entry name" value="Calpain_cysteine_protease"/>
</dbReference>
<feature type="domain" description="Calpain catalytic" evidence="9">
    <location>
        <begin position="674"/>
        <end position="983"/>
    </location>
</feature>
<evidence type="ECO:0000256" key="2">
    <source>
        <dbReference type="ARBA" id="ARBA00022670"/>
    </source>
</evidence>
<evidence type="ECO:0000313" key="11">
    <source>
        <dbReference type="Proteomes" id="UP000789595"/>
    </source>
</evidence>
<feature type="active site" evidence="5 6">
    <location>
        <position position="918"/>
    </location>
</feature>
<dbReference type="EMBL" id="CAKKNE010000001">
    <property type="protein sequence ID" value="CAH0365276.1"/>
    <property type="molecule type" value="Genomic_DNA"/>
</dbReference>
<comment type="caution">
    <text evidence="10">The sequence shown here is derived from an EMBL/GenBank/DDBJ whole genome shotgun (WGS) entry which is preliminary data.</text>
</comment>
<dbReference type="PROSITE" id="PS50203">
    <property type="entry name" value="CALPAIN_CAT"/>
    <property type="match status" value="1"/>
</dbReference>
<dbReference type="InterPro" id="IPR000169">
    <property type="entry name" value="Pept_cys_AS"/>
</dbReference>
<evidence type="ECO:0000256" key="5">
    <source>
        <dbReference type="PIRSR" id="PIRSR622684-1"/>
    </source>
</evidence>
<feature type="coiled-coil region" evidence="7">
    <location>
        <begin position="356"/>
        <end position="408"/>
    </location>
</feature>
<keyword evidence="2 6" id="KW-0645">Protease</keyword>
<dbReference type="Gene3D" id="3.90.70.10">
    <property type="entry name" value="Cysteine proteinases"/>
    <property type="match status" value="1"/>
</dbReference>
<organism evidence="10 11">
    <name type="scientific">Pelagomonas calceolata</name>
    <dbReference type="NCBI Taxonomy" id="35677"/>
    <lineage>
        <taxon>Eukaryota</taxon>
        <taxon>Sar</taxon>
        <taxon>Stramenopiles</taxon>
        <taxon>Ochrophyta</taxon>
        <taxon>Pelagophyceae</taxon>
        <taxon>Pelagomonadales</taxon>
        <taxon>Pelagomonadaceae</taxon>
        <taxon>Pelagomonas</taxon>
    </lineage>
</organism>
<dbReference type="PROSITE" id="PS00139">
    <property type="entry name" value="THIOL_PROTEASE_CYS"/>
    <property type="match status" value="1"/>
</dbReference>
<evidence type="ECO:0000256" key="7">
    <source>
        <dbReference type="SAM" id="Coils"/>
    </source>
</evidence>
<evidence type="ECO:0000256" key="4">
    <source>
        <dbReference type="ARBA" id="ARBA00022807"/>
    </source>
</evidence>
<keyword evidence="11" id="KW-1185">Reference proteome</keyword>
<dbReference type="Proteomes" id="UP000789595">
    <property type="component" value="Unassembled WGS sequence"/>
</dbReference>
<evidence type="ECO:0000256" key="8">
    <source>
        <dbReference type="SAM" id="MobiDB-lite"/>
    </source>
</evidence>
<sequence>MGLTHSFAADEAENNAPQRSFSAGLLPEDQAAPLQKKAKLETLRCGADDDLVQKYDELLETFDAEQARFSERLRGLERQHEVTMSTLAAERDSLQAQLQAKQATFDERLADLEAKLTALLRIRLEEKHTRLCKEYDDELARLLAEIASLEEAIASLRGQYEALVARMADKEKQHERDVIRAIDETTKQQHVSSQEQLATLQKTIDDALDALRRRRDELKKLLSEDEASYKRELDELRAAHMNALRSLEMELRASFDAAQQASEGDHARVASAKKKLGDEAERMRLERDAADARLKELEEKARLAKLHLEETRDRHSSEDAKLTQRLDAREKAFRESCVDDPEEELAHKSSVAAKAKAAHDAEADIQRSRLEELRAKLEAIKQQKQMEVDALKEQVRKAEATRVKNEADAEDAVQKRANAYKHELQTATNMARQHAAEREEQKALCSVVDSGGGEAFSITGSGDLDGRLATLRSDACALKAAVAELERTLKAESDAHDARSKALQNALRRADAQLSKLRTGKTSAAVGLGTFDDATQDEWHAVVNEGRSLINAWEHDGGGEPVSEENALGRRSSTVAQAIGVVSQELGRATGDRQAKLKARHDDLSKEASILERLQKNTVTSASQPALTNTRLEALKIAKAVEMRTQGAMEAMKSVQVDVTDSLEAINAQLQGEVFVDLSYPPTEVPGIRTEKDQKPAGRLVYKRASDIFSDPRVFRDDIHPDDVRQGRLGDCWLMCALSACAEFPGLIKKLFPDGTKHAHGLYRVKLCLGSTWRTIVVDDFFPCDAHGGPVYSRAKHEELWVLLLEKAHAKASGNFTRLRGGLAAEGLMDLTGLPTFRFKFTHVDHVQEVESGALFDRLVYADTNRCVAVASTPGEDRFSENGLAPSTTSDGGLVPGHAYALIAARNVDGHRLIWLRNPWGKFEWTGAWSDADPRWTPEFKQQVASELGVDAAEIIKDGDGAFWMSYEDFVRYFAKFSVALQRSPSQKAWAEARCRGAVTVEEPALCYSLKLTRPAHVVVGVHQRDERTLGAPSEYAHVGFAILKDGQYVTGCSPAADRQQFSPDIKELSEWPAGEYTVCAYCLQHSLRKPKSNYFTDSWPSSYDPVAYRTTTDEIFSRFNVSGSGALSVGEGGEAASLLNACGLTKIADITQLMAHAVKRDGLSATDLGNWLAAHPTYTEILKKLGYEHTSKGLICVGARGIGVSVHADAPVSLKPIASTPSIVKAAEELPILETGTMVPYDDLEVYASRRLSGASVLVKNVGSQKTKVTVDVAKSRNCQSHTGALVASASLNPGEARVLHHVCPAGRGAWGFAYELSWKVLG</sequence>
<evidence type="ECO:0000313" key="10">
    <source>
        <dbReference type="EMBL" id="CAH0365276.1"/>
    </source>
</evidence>
<keyword evidence="7" id="KW-0175">Coiled coil</keyword>
<evidence type="ECO:0000256" key="3">
    <source>
        <dbReference type="ARBA" id="ARBA00022801"/>
    </source>
</evidence>
<feature type="region of interest" description="Disordered" evidence="8">
    <location>
        <begin position="1"/>
        <end position="27"/>
    </location>
</feature>
<name>A0A8J2WXB7_9STRA</name>
<evidence type="ECO:0000256" key="6">
    <source>
        <dbReference type="PROSITE-ProRule" id="PRU00239"/>
    </source>
</evidence>
<comment type="similarity">
    <text evidence="1">Belongs to the peptidase C2 family.</text>
</comment>
<feature type="coiled-coil region" evidence="7">
    <location>
        <begin position="197"/>
        <end position="314"/>
    </location>
</feature>
<dbReference type="PANTHER" id="PTHR10183">
    <property type="entry name" value="CALPAIN"/>
    <property type="match status" value="1"/>
</dbReference>
<keyword evidence="3 6" id="KW-0378">Hydrolase</keyword>
<gene>
    <name evidence="10" type="ORF">PECAL_1P17090</name>
</gene>
<dbReference type="CDD" id="cd00044">
    <property type="entry name" value="CysPc"/>
    <property type="match status" value="1"/>
</dbReference>
<feature type="active site" evidence="5 6">
    <location>
        <position position="732"/>
    </location>
</feature>
<proteinExistence type="inferred from homology"/>
<dbReference type="OrthoDB" id="268518at2759"/>
<protein>
    <recommendedName>
        <fullName evidence="9">Calpain catalytic domain-containing protein</fullName>
    </recommendedName>
</protein>
<dbReference type="InterPro" id="IPR038765">
    <property type="entry name" value="Papain-like_cys_pep_sf"/>
</dbReference>
<feature type="coiled-coil region" evidence="7">
    <location>
        <begin position="59"/>
        <end position="173"/>
    </location>
</feature>
<dbReference type="SUPFAM" id="SSF54001">
    <property type="entry name" value="Cysteine proteinases"/>
    <property type="match status" value="1"/>
</dbReference>
<accession>A0A8J2WXB7</accession>
<dbReference type="PANTHER" id="PTHR10183:SF379">
    <property type="entry name" value="CALPAIN-5"/>
    <property type="match status" value="1"/>
</dbReference>
<dbReference type="PRINTS" id="PR00704">
    <property type="entry name" value="CALPAIN"/>
</dbReference>
<dbReference type="GO" id="GO:0006508">
    <property type="term" value="P:proteolysis"/>
    <property type="evidence" value="ECO:0007669"/>
    <property type="project" value="UniProtKB-KW"/>
</dbReference>
<dbReference type="GO" id="GO:0004198">
    <property type="term" value="F:calcium-dependent cysteine-type endopeptidase activity"/>
    <property type="evidence" value="ECO:0007669"/>
    <property type="project" value="InterPro"/>
</dbReference>